<keyword evidence="5" id="KW-1003">Cell membrane</keyword>
<keyword evidence="12" id="KW-1185">Reference proteome</keyword>
<keyword evidence="8" id="KW-0653">Protein transport</keyword>
<keyword evidence="7" id="KW-0812">Transmembrane</keyword>
<dbReference type="RefSeq" id="WP_079649499.1">
    <property type="nucleotide sequence ID" value="NZ_FUYM01000008.1"/>
</dbReference>
<proteinExistence type="inferred from homology"/>
<gene>
    <name evidence="11" type="ORF">SAMN06295920_108133</name>
</gene>
<dbReference type="STRING" id="439228.SAMN06295920_108133"/>
<evidence type="ECO:0000256" key="5">
    <source>
        <dbReference type="ARBA" id="ARBA00022475"/>
    </source>
</evidence>
<dbReference type="Pfam" id="PF01203">
    <property type="entry name" value="T2SSN"/>
    <property type="match status" value="1"/>
</dbReference>
<dbReference type="GO" id="GO:0015628">
    <property type="term" value="P:protein secretion by the type II secretion system"/>
    <property type="evidence" value="ECO:0007669"/>
    <property type="project" value="InterPro"/>
</dbReference>
<comment type="similarity">
    <text evidence="2">Belongs to the GSP N family.</text>
</comment>
<dbReference type="GO" id="GO:0015627">
    <property type="term" value="C:type II protein secretion system complex"/>
    <property type="evidence" value="ECO:0007669"/>
    <property type="project" value="InterPro"/>
</dbReference>
<evidence type="ECO:0000256" key="10">
    <source>
        <dbReference type="ARBA" id="ARBA00030772"/>
    </source>
</evidence>
<evidence type="ECO:0000256" key="8">
    <source>
        <dbReference type="ARBA" id="ARBA00022927"/>
    </source>
</evidence>
<keyword evidence="4" id="KW-0813">Transport</keyword>
<dbReference type="InterPro" id="IPR022792">
    <property type="entry name" value="T2SS_protein-GspN"/>
</dbReference>
<evidence type="ECO:0000256" key="9">
    <source>
        <dbReference type="ARBA" id="ARBA00023136"/>
    </source>
</evidence>
<evidence type="ECO:0000256" key="2">
    <source>
        <dbReference type="ARBA" id="ARBA00007208"/>
    </source>
</evidence>
<evidence type="ECO:0000256" key="6">
    <source>
        <dbReference type="ARBA" id="ARBA00022519"/>
    </source>
</evidence>
<dbReference type="EMBL" id="FUYM01000008">
    <property type="protein sequence ID" value="SKB91084.1"/>
    <property type="molecule type" value="Genomic_DNA"/>
</dbReference>
<comment type="subcellular location">
    <subcellularLocation>
        <location evidence="1">Cell inner membrane</location>
    </subcellularLocation>
</comment>
<keyword evidence="9" id="KW-0472">Membrane</keyword>
<evidence type="ECO:0000256" key="1">
    <source>
        <dbReference type="ARBA" id="ARBA00004533"/>
    </source>
</evidence>
<name>A0A1T5F4D7_9SPHN</name>
<sequence length="234" mass="25159">MRTILLFLLVIVAAVVAIPFIPLKTAIDLMQLDRVGFEAAQVEGNLWEGQLYDARLAKIELGDVTSRMSLEDAAKGRIRLNIEGTDEVSRLKGVFSYGLGGAGIDDFTVGMPVVAGPQPIGNVTLIVDALKARFPGGDCEGGSGQVRAYLSGALPMVGLPGEMSGPALCRDGKLTFDMASPSGREQEQVTVLSPTKFKVRLFIKPTASRVEQILQSHGFQRADDGYAYEEERSI</sequence>
<evidence type="ECO:0000313" key="11">
    <source>
        <dbReference type="EMBL" id="SKB91084.1"/>
    </source>
</evidence>
<evidence type="ECO:0000256" key="3">
    <source>
        <dbReference type="ARBA" id="ARBA00021563"/>
    </source>
</evidence>
<evidence type="ECO:0000313" key="12">
    <source>
        <dbReference type="Proteomes" id="UP000189818"/>
    </source>
</evidence>
<accession>A0A1T5F4D7</accession>
<dbReference type="GO" id="GO:0005886">
    <property type="term" value="C:plasma membrane"/>
    <property type="evidence" value="ECO:0007669"/>
    <property type="project" value="UniProtKB-SubCell"/>
</dbReference>
<organism evidence="11 12">
    <name type="scientific">Rhizorhabdus histidinilytica</name>
    <dbReference type="NCBI Taxonomy" id="439228"/>
    <lineage>
        <taxon>Bacteria</taxon>
        <taxon>Pseudomonadati</taxon>
        <taxon>Pseudomonadota</taxon>
        <taxon>Alphaproteobacteria</taxon>
        <taxon>Sphingomonadales</taxon>
        <taxon>Sphingomonadaceae</taxon>
        <taxon>Rhizorhabdus</taxon>
    </lineage>
</organism>
<protein>
    <recommendedName>
        <fullName evidence="3">Type II secretion system protein N</fullName>
    </recommendedName>
    <alternativeName>
        <fullName evidence="10">General secretion pathway protein N</fullName>
    </alternativeName>
</protein>
<reference evidence="12" key="1">
    <citation type="submission" date="2017-02" db="EMBL/GenBank/DDBJ databases">
        <authorList>
            <person name="Varghese N."/>
            <person name="Submissions S."/>
        </authorList>
    </citation>
    <scope>NUCLEOTIDE SEQUENCE [LARGE SCALE GENOMIC DNA]</scope>
    <source>
        <strain evidence="12">UM2</strain>
    </source>
</reference>
<evidence type="ECO:0000256" key="4">
    <source>
        <dbReference type="ARBA" id="ARBA00022448"/>
    </source>
</evidence>
<keyword evidence="6" id="KW-0997">Cell inner membrane</keyword>
<dbReference type="Proteomes" id="UP000189818">
    <property type="component" value="Unassembled WGS sequence"/>
</dbReference>
<dbReference type="OrthoDB" id="7477467at2"/>
<dbReference type="AlphaFoldDB" id="A0A1T5F4D7"/>
<evidence type="ECO:0000256" key="7">
    <source>
        <dbReference type="ARBA" id="ARBA00022692"/>
    </source>
</evidence>